<comment type="similarity">
    <text evidence="1">Belongs to the thioredoxin family. DsbA subfamily.</text>
</comment>
<dbReference type="PANTHER" id="PTHR13887:SF14">
    <property type="entry name" value="DISULFIDE BOND FORMATION PROTEIN D"/>
    <property type="match status" value="1"/>
</dbReference>
<reference evidence="8 9" key="1">
    <citation type="submission" date="2020-07" db="EMBL/GenBank/DDBJ databases">
        <title>Sequencing the genomes of 1000 actinobacteria strains.</title>
        <authorList>
            <person name="Klenk H.-P."/>
        </authorList>
    </citation>
    <scope>NUCLEOTIDE SEQUENCE [LARGE SCALE GENOMIC DNA]</scope>
    <source>
        <strain evidence="8 9">DSM 103164</strain>
    </source>
</reference>
<dbReference type="SUPFAM" id="SSF52833">
    <property type="entry name" value="Thioredoxin-like"/>
    <property type="match status" value="1"/>
</dbReference>
<evidence type="ECO:0000256" key="5">
    <source>
        <dbReference type="ARBA" id="ARBA00023284"/>
    </source>
</evidence>
<evidence type="ECO:0000256" key="4">
    <source>
        <dbReference type="ARBA" id="ARBA00023157"/>
    </source>
</evidence>
<evidence type="ECO:0000256" key="3">
    <source>
        <dbReference type="ARBA" id="ARBA00023002"/>
    </source>
</evidence>
<keyword evidence="4" id="KW-1015">Disulfide bond</keyword>
<keyword evidence="2" id="KW-0732">Signal</keyword>
<comment type="caution">
    <text evidence="8">The sequence shown here is derived from an EMBL/GenBank/DDBJ whole genome shotgun (WGS) entry which is preliminary data.</text>
</comment>
<keyword evidence="6" id="KW-0472">Membrane</keyword>
<dbReference type="GO" id="GO:0016491">
    <property type="term" value="F:oxidoreductase activity"/>
    <property type="evidence" value="ECO:0007669"/>
    <property type="project" value="UniProtKB-KW"/>
</dbReference>
<dbReference type="Pfam" id="PF13462">
    <property type="entry name" value="Thioredoxin_4"/>
    <property type="match status" value="1"/>
</dbReference>
<feature type="domain" description="Thioredoxin" evidence="7">
    <location>
        <begin position="57"/>
        <end position="242"/>
    </location>
</feature>
<protein>
    <submittedName>
        <fullName evidence="8">Protein-disulfide isomerase</fullName>
    </submittedName>
</protein>
<keyword evidence="9" id="KW-1185">Reference proteome</keyword>
<dbReference type="InterPro" id="IPR012336">
    <property type="entry name" value="Thioredoxin-like_fold"/>
</dbReference>
<accession>A0A7Z0DA77</accession>
<keyword evidence="6" id="KW-1133">Transmembrane helix</keyword>
<evidence type="ECO:0000313" key="8">
    <source>
        <dbReference type="EMBL" id="NYI71595.1"/>
    </source>
</evidence>
<evidence type="ECO:0000259" key="7">
    <source>
        <dbReference type="PROSITE" id="PS51352"/>
    </source>
</evidence>
<dbReference type="InterPro" id="IPR013766">
    <property type="entry name" value="Thioredoxin_domain"/>
</dbReference>
<proteinExistence type="inferred from homology"/>
<keyword evidence="3" id="KW-0560">Oxidoreductase</keyword>
<feature type="transmembrane region" description="Helical" evidence="6">
    <location>
        <begin position="33"/>
        <end position="57"/>
    </location>
</feature>
<name>A0A7Z0DA77_9ACTN</name>
<organism evidence="8 9">
    <name type="scientific">Naumannella cuiyingiana</name>
    <dbReference type="NCBI Taxonomy" id="1347891"/>
    <lineage>
        <taxon>Bacteria</taxon>
        <taxon>Bacillati</taxon>
        <taxon>Actinomycetota</taxon>
        <taxon>Actinomycetes</taxon>
        <taxon>Propionibacteriales</taxon>
        <taxon>Propionibacteriaceae</taxon>
        <taxon>Naumannella</taxon>
    </lineage>
</organism>
<sequence length="244" mass="26863">MSKPRAPLPRNARRRAVAELERRKRQAAIQRNIIISLSLLVTTAVVIGIVVVVGGAIRDRQAAEAGPAELVRPNSVYLNRPPEAKVTVVEFLDFECEACGALYPTMEQARQTYGDRVNFVARYFPVPSHFNAMRAARAVEAAGQQGKWEQMYQKMYQTQTEWAEQQVPADDTFRGFARDLGLDMAAWEAAYNDPATEQRIAADAADGEALGVQGTPTIFIDGRQVELQSFAELPAAIDRALAAA</sequence>
<evidence type="ECO:0000256" key="2">
    <source>
        <dbReference type="ARBA" id="ARBA00022729"/>
    </source>
</evidence>
<keyword evidence="6" id="KW-0812">Transmembrane</keyword>
<evidence type="ECO:0000256" key="1">
    <source>
        <dbReference type="ARBA" id="ARBA00005791"/>
    </source>
</evidence>
<evidence type="ECO:0000256" key="6">
    <source>
        <dbReference type="SAM" id="Phobius"/>
    </source>
</evidence>
<dbReference type="GO" id="GO:0016853">
    <property type="term" value="F:isomerase activity"/>
    <property type="evidence" value="ECO:0007669"/>
    <property type="project" value="UniProtKB-KW"/>
</dbReference>
<dbReference type="PROSITE" id="PS51352">
    <property type="entry name" value="THIOREDOXIN_2"/>
    <property type="match status" value="1"/>
</dbReference>
<gene>
    <name evidence="8" type="ORF">GGQ54_002155</name>
</gene>
<keyword evidence="8" id="KW-0413">Isomerase</keyword>
<dbReference type="InterPro" id="IPR036249">
    <property type="entry name" value="Thioredoxin-like_sf"/>
</dbReference>
<dbReference type="RefSeq" id="WP_179445401.1">
    <property type="nucleotide sequence ID" value="NZ_JACBZS010000001.1"/>
</dbReference>
<dbReference type="AlphaFoldDB" id="A0A7Z0DA77"/>
<keyword evidence="5" id="KW-0676">Redox-active center</keyword>
<dbReference type="PANTHER" id="PTHR13887">
    <property type="entry name" value="GLUTATHIONE S-TRANSFERASE KAPPA"/>
    <property type="match status" value="1"/>
</dbReference>
<dbReference type="Proteomes" id="UP000527616">
    <property type="component" value="Unassembled WGS sequence"/>
</dbReference>
<dbReference type="EMBL" id="JACBZS010000001">
    <property type="protein sequence ID" value="NYI71595.1"/>
    <property type="molecule type" value="Genomic_DNA"/>
</dbReference>
<evidence type="ECO:0000313" key="9">
    <source>
        <dbReference type="Proteomes" id="UP000527616"/>
    </source>
</evidence>
<dbReference type="Gene3D" id="3.40.30.10">
    <property type="entry name" value="Glutaredoxin"/>
    <property type="match status" value="1"/>
</dbReference>